<keyword evidence="11" id="KW-0472">Membrane</keyword>
<evidence type="ECO:0000256" key="6">
    <source>
        <dbReference type="ARBA" id="ARBA00022475"/>
    </source>
</evidence>
<dbReference type="OrthoDB" id="9802264at2"/>
<evidence type="ECO:0000313" key="13">
    <source>
        <dbReference type="EMBL" id="AOA58152.1"/>
    </source>
</evidence>
<dbReference type="InterPro" id="IPR003439">
    <property type="entry name" value="ABC_transporter-like_ATP-bd"/>
</dbReference>
<sequence length="343" mass="38089">MIQINNAYKNFNVKNNKIIALDQINLNIEPSEIVGIIGHSGAGKSTLLRLINGLEQVDQGDVTVLGQTLSKASNQQLKILRKQVAMIFQHFNLLKSKTVFENIAFPLGLDAKFNRQQIQQRVTTLAAQLGLTEHLQKYPKQLSGGQKQRVGIARAIANSPKILLCDEATSALDPVTTHEILNLLLKINRELAITLVLITHEMSVIRQICDRVVVLDRGRIVEQGMVDEVLLHPIHPVARSLILGELDLNHIDVPASSMLIRVTALGEFAKRPNYESIAQMTKVDYQIVESRVERSKRSLYSQTILALNGGSVDVFLQQLNALGAHVDVIEFSLQKPQNIEEAA</sequence>
<evidence type="ECO:0000256" key="3">
    <source>
        <dbReference type="ARBA" id="ARBA00005417"/>
    </source>
</evidence>
<keyword evidence="14" id="KW-1185">Reference proteome</keyword>
<evidence type="ECO:0000256" key="4">
    <source>
        <dbReference type="ARBA" id="ARBA00020019"/>
    </source>
</evidence>
<dbReference type="GO" id="GO:0016887">
    <property type="term" value="F:ATP hydrolysis activity"/>
    <property type="evidence" value="ECO:0007669"/>
    <property type="project" value="InterPro"/>
</dbReference>
<dbReference type="KEGG" id="ala:BFG52_07145"/>
<accession>A0A1B2LYW4</accession>
<protein>
    <recommendedName>
        <fullName evidence="4">Cell division ATP-binding protein FtsE</fullName>
    </recommendedName>
</protein>
<keyword evidence="8" id="KW-0067">ATP-binding</keyword>
<dbReference type="PANTHER" id="PTHR43166:SF30">
    <property type="entry name" value="METHIONINE IMPORT ATP-BINDING PROTEIN METN"/>
    <property type="match status" value="1"/>
</dbReference>
<gene>
    <name evidence="13" type="ORF">BFG52_07145</name>
</gene>
<dbReference type="FunFam" id="3.40.50.300:FF:000056">
    <property type="entry name" value="Cell division ATP-binding protein FtsE"/>
    <property type="match status" value="1"/>
</dbReference>
<keyword evidence="9" id="KW-1278">Translocase</keyword>
<dbReference type="SMART" id="SM00382">
    <property type="entry name" value="AAA"/>
    <property type="match status" value="1"/>
</dbReference>
<reference evidence="13 14" key="1">
    <citation type="submission" date="2016-08" db="EMBL/GenBank/DDBJ databases">
        <authorList>
            <person name="Seilhamer J.J."/>
        </authorList>
    </citation>
    <scope>NUCLEOTIDE SEQUENCE [LARGE SCALE GENOMIC DNA]</scope>
    <source>
        <strain evidence="13 14">BRTC-1</strain>
    </source>
</reference>
<name>A0A1B2LYW4_9GAMM</name>
<dbReference type="InterPro" id="IPR017871">
    <property type="entry name" value="ABC_transporter-like_CS"/>
</dbReference>
<evidence type="ECO:0000256" key="5">
    <source>
        <dbReference type="ARBA" id="ARBA00022448"/>
    </source>
</evidence>
<dbReference type="Proteomes" id="UP000093391">
    <property type="component" value="Chromosome"/>
</dbReference>
<dbReference type="InterPro" id="IPR027417">
    <property type="entry name" value="P-loop_NTPase"/>
</dbReference>
<comment type="similarity">
    <text evidence="3">Belongs to the ABC transporter superfamily.</text>
</comment>
<dbReference type="RefSeq" id="WP_067554037.1">
    <property type="nucleotide sequence ID" value="NZ_CP016895.1"/>
</dbReference>
<dbReference type="Gene3D" id="3.40.50.300">
    <property type="entry name" value="P-loop containing nucleotide triphosphate hydrolases"/>
    <property type="match status" value="1"/>
</dbReference>
<evidence type="ECO:0000313" key="14">
    <source>
        <dbReference type="Proteomes" id="UP000093391"/>
    </source>
</evidence>
<dbReference type="InterPro" id="IPR050086">
    <property type="entry name" value="MetN_ABC_transporter-like"/>
</dbReference>
<organism evidence="13 14">
    <name type="scientific">Acinetobacter larvae</name>
    <dbReference type="NCBI Taxonomy" id="1789224"/>
    <lineage>
        <taxon>Bacteria</taxon>
        <taxon>Pseudomonadati</taxon>
        <taxon>Pseudomonadota</taxon>
        <taxon>Gammaproteobacteria</taxon>
        <taxon>Moraxellales</taxon>
        <taxon>Moraxellaceae</taxon>
        <taxon>Acinetobacter</taxon>
    </lineage>
</organism>
<dbReference type="GO" id="GO:0005886">
    <property type="term" value="C:plasma membrane"/>
    <property type="evidence" value="ECO:0007669"/>
    <property type="project" value="UniProtKB-SubCell"/>
</dbReference>
<keyword evidence="7" id="KW-0547">Nucleotide-binding</keyword>
<dbReference type="PANTHER" id="PTHR43166">
    <property type="entry name" value="AMINO ACID IMPORT ATP-BINDING PROTEIN"/>
    <property type="match status" value="1"/>
</dbReference>
<proteinExistence type="inferred from homology"/>
<dbReference type="SUPFAM" id="SSF52540">
    <property type="entry name" value="P-loop containing nucleoside triphosphate hydrolases"/>
    <property type="match status" value="1"/>
</dbReference>
<dbReference type="AlphaFoldDB" id="A0A1B2LYW4"/>
<evidence type="ECO:0000256" key="8">
    <source>
        <dbReference type="ARBA" id="ARBA00022840"/>
    </source>
</evidence>
<evidence type="ECO:0000259" key="12">
    <source>
        <dbReference type="PROSITE" id="PS50893"/>
    </source>
</evidence>
<evidence type="ECO:0000256" key="1">
    <source>
        <dbReference type="ARBA" id="ARBA00002579"/>
    </source>
</evidence>
<evidence type="ECO:0000256" key="11">
    <source>
        <dbReference type="ARBA" id="ARBA00023136"/>
    </source>
</evidence>
<evidence type="ECO:0000256" key="7">
    <source>
        <dbReference type="ARBA" id="ARBA00022741"/>
    </source>
</evidence>
<evidence type="ECO:0000256" key="2">
    <source>
        <dbReference type="ARBA" id="ARBA00004417"/>
    </source>
</evidence>
<dbReference type="Pfam" id="PF00005">
    <property type="entry name" value="ABC_tran"/>
    <property type="match status" value="1"/>
</dbReference>
<keyword evidence="10" id="KW-0029">Amino-acid transport</keyword>
<dbReference type="STRING" id="1789224.BFG52_07145"/>
<dbReference type="GO" id="GO:0006865">
    <property type="term" value="P:amino acid transport"/>
    <property type="evidence" value="ECO:0007669"/>
    <property type="project" value="UniProtKB-KW"/>
</dbReference>
<comment type="subcellular location">
    <subcellularLocation>
        <location evidence="2">Cell inner membrane</location>
        <topology evidence="2">Peripheral membrane protein</topology>
    </subcellularLocation>
</comment>
<dbReference type="InterPro" id="IPR003593">
    <property type="entry name" value="AAA+_ATPase"/>
</dbReference>
<feature type="domain" description="ABC transporter" evidence="12">
    <location>
        <begin position="2"/>
        <end position="242"/>
    </location>
</feature>
<dbReference type="EMBL" id="CP016895">
    <property type="protein sequence ID" value="AOA58152.1"/>
    <property type="molecule type" value="Genomic_DNA"/>
</dbReference>
<evidence type="ECO:0000256" key="9">
    <source>
        <dbReference type="ARBA" id="ARBA00022967"/>
    </source>
</evidence>
<evidence type="ECO:0000256" key="10">
    <source>
        <dbReference type="ARBA" id="ARBA00022970"/>
    </source>
</evidence>
<dbReference type="GO" id="GO:0005524">
    <property type="term" value="F:ATP binding"/>
    <property type="evidence" value="ECO:0007669"/>
    <property type="project" value="UniProtKB-KW"/>
</dbReference>
<keyword evidence="6" id="KW-1003">Cell membrane</keyword>
<keyword evidence="5" id="KW-0813">Transport</keyword>
<comment type="function">
    <text evidence="1">Part of the ABC transporter FtsEX involved in cellular division. Important for assembly or stability of the septal ring.</text>
</comment>
<dbReference type="PROSITE" id="PS50893">
    <property type="entry name" value="ABC_TRANSPORTER_2"/>
    <property type="match status" value="1"/>
</dbReference>
<dbReference type="PROSITE" id="PS00211">
    <property type="entry name" value="ABC_TRANSPORTER_1"/>
    <property type="match status" value="1"/>
</dbReference>